<dbReference type="EMBL" id="GBXM01095733">
    <property type="protein sequence ID" value="JAH12844.1"/>
    <property type="molecule type" value="Transcribed_RNA"/>
</dbReference>
<evidence type="ECO:0000313" key="1">
    <source>
        <dbReference type="EMBL" id="JAH12844.1"/>
    </source>
</evidence>
<reference evidence="1" key="2">
    <citation type="journal article" date="2015" name="Fish Shellfish Immunol.">
        <title>Early steps in the European eel (Anguilla anguilla)-Vibrio vulnificus interaction in the gills: Role of the RtxA13 toxin.</title>
        <authorList>
            <person name="Callol A."/>
            <person name="Pajuelo D."/>
            <person name="Ebbesson L."/>
            <person name="Teles M."/>
            <person name="MacKenzie S."/>
            <person name="Amaro C."/>
        </authorList>
    </citation>
    <scope>NUCLEOTIDE SEQUENCE</scope>
</reference>
<sequence length="23" mass="2811">MNQTHWSSLWRVRWTTCASSFLL</sequence>
<protein>
    <submittedName>
        <fullName evidence="1">Uncharacterized protein</fullName>
    </submittedName>
</protein>
<accession>A0A0E9Q7Y4</accession>
<name>A0A0E9Q7Y4_ANGAN</name>
<reference evidence="1" key="1">
    <citation type="submission" date="2014-11" db="EMBL/GenBank/DDBJ databases">
        <authorList>
            <person name="Amaro Gonzalez C."/>
        </authorList>
    </citation>
    <scope>NUCLEOTIDE SEQUENCE</scope>
</reference>
<dbReference type="AlphaFoldDB" id="A0A0E9Q7Y4"/>
<organism evidence="1">
    <name type="scientific">Anguilla anguilla</name>
    <name type="common">European freshwater eel</name>
    <name type="synonym">Muraena anguilla</name>
    <dbReference type="NCBI Taxonomy" id="7936"/>
    <lineage>
        <taxon>Eukaryota</taxon>
        <taxon>Metazoa</taxon>
        <taxon>Chordata</taxon>
        <taxon>Craniata</taxon>
        <taxon>Vertebrata</taxon>
        <taxon>Euteleostomi</taxon>
        <taxon>Actinopterygii</taxon>
        <taxon>Neopterygii</taxon>
        <taxon>Teleostei</taxon>
        <taxon>Anguilliformes</taxon>
        <taxon>Anguillidae</taxon>
        <taxon>Anguilla</taxon>
    </lineage>
</organism>
<proteinExistence type="predicted"/>